<feature type="chain" id="PRO_5004132248" description="Lipoprotein" evidence="1">
    <location>
        <begin position="28"/>
        <end position="371"/>
    </location>
</feature>
<reference evidence="2 3" key="2">
    <citation type="journal article" date="2015" name="Int. J. Syst. Evol. Microbiol.">
        <title>Acinetobacter seifertii sp. nov., a member of the Acinetobacter calcoaceticus-Acinetobacter baumannii complex isolated from human clinical specimens.</title>
        <authorList>
            <person name="Nemec A."/>
            <person name="Krizova L."/>
            <person name="Maixnerova M."/>
            <person name="Sedo O."/>
            <person name="Brisse S."/>
            <person name="Higgins P.G."/>
        </authorList>
    </citation>
    <scope>NUCLEOTIDE SEQUENCE [LARGE SCALE GENOMIC DNA]</scope>
    <source>
        <strain evidence="2 3">NIPH 973</strain>
    </source>
</reference>
<organism evidence="2 3">
    <name type="scientific">Acinetobacter seifertii</name>
    <dbReference type="NCBI Taxonomy" id="1530123"/>
    <lineage>
        <taxon>Bacteria</taxon>
        <taxon>Pseudomonadati</taxon>
        <taxon>Pseudomonadota</taxon>
        <taxon>Gammaproteobacteria</taxon>
        <taxon>Moraxellales</taxon>
        <taxon>Moraxellaceae</taxon>
        <taxon>Acinetobacter</taxon>
        <taxon>Acinetobacter calcoaceticus/baumannii complex</taxon>
    </lineage>
</organism>
<reference evidence="3" key="1">
    <citation type="submission" date="2013-02" db="EMBL/GenBank/DDBJ databases">
        <title>The Genome Sequence of Acinetobacter sp. NIPH 973.</title>
        <authorList>
            <consortium name="The Broad Institute Genome Sequencing Platform"/>
            <consortium name="The Broad Institute Genome Sequencing Center for Infectious Disease"/>
            <person name="Cerqueira G."/>
            <person name="Feldgarden M."/>
            <person name="Courvalin P."/>
            <person name="Perichon B."/>
            <person name="Grillot-Courvalin C."/>
            <person name="Clermont D."/>
            <person name="Rocha E."/>
            <person name="Yoon E.-J."/>
            <person name="Nemec A."/>
            <person name="Walker B."/>
            <person name="Young S.K."/>
            <person name="Zeng Q."/>
            <person name="Gargeya S."/>
            <person name="Fitzgerald M."/>
            <person name="Haas B."/>
            <person name="Abouelleil A."/>
            <person name="Alvarado L."/>
            <person name="Arachchi H.M."/>
            <person name="Berlin A.M."/>
            <person name="Chapman S.B."/>
            <person name="Dewar J."/>
            <person name="Goldberg J."/>
            <person name="Griggs A."/>
            <person name="Gujja S."/>
            <person name="Hansen M."/>
            <person name="Howarth C."/>
            <person name="Imamovic A."/>
            <person name="Larimer J."/>
            <person name="McCowan C."/>
            <person name="Murphy C."/>
            <person name="Neiman D."/>
            <person name="Pearson M."/>
            <person name="Priest M."/>
            <person name="Roberts A."/>
            <person name="Saif S."/>
            <person name="Shea T."/>
            <person name="Sisk P."/>
            <person name="Sykes S."/>
            <person name="Wortman J."/>
            <person name="Nusbaum C."/>
            <person name="Birren B."/>
        </authorList>
    </citation>
    <scope>NUCLEOTIDE SEQUENCE [LARGE SCALE GENOMIC DNA]</scope>
    <source>
        <strain evidence="3">NIPH 973</strain>
    </source>
</reference>
<dbReference type="HOGENOM" id="CLU_779927_0_0_6"/>
<dbReference type="EMBL" id="APOO01000019">
    <property type="protein sequence ID" value="ENU43937.1"/>
    <property type="molecule type" value="Genomic_DNA"/>
</dbReference>
<comment type="caution">
    <text evidence="2">The sequence shown here is derived from an EMBL/GenBank/DDBJ whole genome shotgun (WGS) entry which is preliminary data.</text>
</comment>
<accession>N8SC32</accession>
<name>N8SC32_9GAMM</name>
<proteinExistence type="predicted"/>
<evidence type="ECO:0000313" key="3">
    <source>
        <dbReference type="Proteomes" id="UP000013065"/>
    </source>
</evidence>
<dbReference type="AlphaFoldDB" id="N8SC32"/>
<evidence type="ECO:0008006" key="4">
    <source>
        <dbReference type="Google" id="ProtNLM"/>
    </source>
</evidence>
<gene>
    <name evidence="2" type="ORF">F985_01434</name>
</gene>
<protein>
    <recommendedName>
        <fullName evidence="4">Lipoprotein</fullName>
    </recommendedName>
</protein>
<dbReference type="PATRIC" id="fig|520709.3.peg.1400"/>
<dbReference type="Proteomes" id="UP000013065">
    <property type="component" value="Unassembled WGS sequence"/>
</dbReference>
<feature type="signal peptide" evidence="1">
    <location>
        <begin position="1"/>
        <end position="27"/>
    </location>
</feature>
<keyword evidence="1" id="KW-0732">Signal</keyword>
<sequence length="371" mass="43358">MSNIYFDKNTIMKKVLMMSMCSALLLAGCNKTSQQDQVVSKEQKPTEQEATQKQESSCTQIMTAMQKINQNSKIEDLNQINEKLKTCVSSLKNEEQIKLMNASTAMYQRFLKQDDNEKTAKAFEAFGYAILEKEPLDAKKTMKTKKKLFDQLSARDQYLIQHEGQVYIELLYQGEGMFTYRRQPNYLVDVFAKALPADQKEFLTRMAKDNKNIFYDDGALAISWKELTERALFWEKFIQKYPKSYFISDAKLLFNEYRYFIFFGLDNTPVSDEFAPNTWIDKDALQQIQFLSTQKQSSLAKPAQEFLKFIATPVEERNKQFNLDLMDENGQEKSNYQLVHEQLEQLLKLESPWNTQSYRDCHMDAVCIDTN</sequence>
<evidence type="ECO:0000313" key="2">
    <source>
        <dbReference type="EMBL" id="ENU43937.1"/>
    </source>
</evidence>
<evidence type="ECO:0000256" key="1">
    <source>
        <dbReference type="SAM" id="SignalP"/>
    </source>
</evidence>